<proteinExistence type="predicted"/>
<accession>A0A3B1DSF0</accession>
<dbReference type="InterPro" id="IPR001173">
    <property type="entry name" value="Glyco_trans_2-like"/>
</dbReference>
<dbReference type="EC" id="2.4.1.83" evidence="2"/>
<dbReference type="InterPro" id="IPR050256">
    <property type="entry name" value="Glycosyltransferase_2"/>
</dbReference>
<dbReference type="PANTHER" id="PTHR48090:SF7">
    <property type="entry name" value="RFBJ PROTEIN"/>
    <property type="match status" value="1"/>
</dbReference>
<reference evidence="2" key="1">
    <citation type="submission" date="2018-06" db="EMBL/GenBank/DDBJ databases">
        <authorList>
            <person name="Zhirakovskaya E."/>
        </authorList>
    </citation>
    <scope>NUCLEOTIDE SEQUENCE</scope>
</reference>
<dbReference type="CDD" id="cd04179">
    <property type="entry name" value="DPM_DPG-synthase_like"/>
    <property type="match status" value="1"/>
</dbReference>
<dbReference type="PANTHER" id="PTHR48090">
    <property type="entry name" value="UNDECAPRENYL-PHOSPHATE 4-DEOXY-4-FORMAMIDO-L-ARABINOSE TRANSFERASE-RELATED"/>
    <property type="match status" value="1"/>
</dbReference>
<dbReference type="AlphaFoldDB" id="A0A3B1DSF0"/>
<sequence length="248" mass="27870">MQTPLRSLVALPVFNEENHIIDVIQEVKKHCDEILVVDDGSTDGTAKVLQSLPNIHILTHPENRGYGAALKSAFDYAVEKQYDVIVTIDCDGQHEPRLIPELIQQVFPAEEEPVDIVSGSRYLKTFTGDSTPPEDRQKINQQITQIVNDRLGLSLTDTFCGFKAYRVEALQHIDITELGYALPMQFWAQAVLAGLKIIEFPVPLVYLEEERSFGGSLDDSQIRLAYYLEVLERELPSPAVSCSQEKNI</sequence>
<gene>
    <name evidence="2" type="ORF">MNBD_PLANCTO02-3180</name>
</gene>
<organism evidence="2">
    <name type="scientific">hydrothermal vent metagenome</name>
    <dbReference type="NCBI Taxonomy" id="652676"/>
    <lineage>
        <taxon>unclassified sequences</taxon>
        <taxon>metagenomes</taxon>
        <taxon>ecological metagenomes</taxon>
    </lineage>
</organism>
<dbReference type="GO" id="GO:0004582">
    <property type="term" value="F:dolichyl-phosphate beta-D-mannosyltransferase activity"/>
    <property type="evidence" value="ECO:0007669"/>
    <property type="project" value="UniProtKB-EC"/>
</dbReference>
<keyword evidence="2" id="KW-0328">Glycosyltransferase</keyword>
<dbReference type="Pfam" id="PF00535">
    <property type="entry name" value="Glycos_transf_2"/>
    <property type="match status" value="1"/>
</dbReference>
<keyword evidence="2" id="KW-0808">Transferase</keyword>
<name>A0A3B1DSF0_9ZZZZ</name>
<evidence type="ECO:0000313" key="2">
    <source>
        <dbReference type="EMBL" id="VAX39074.1"/>
    </source>
</evidence>
<evidence type="ECO:0000259" key="1">
    <source>
        <dbReference type="Pfam" id="PF00535"/>
    </source>
</evidence>
<dbReference type="EMBL" id="UOGL01000293">
    <property type="protein sequence ID" value="VAX39074.1"/>
    <property type="molecule type" value="Genomic_DNA"/>
</dbReference>
<dbReference type="Gene3D" id="3.90.550.10">
    <property type="entry name" value="Spore Coat Polysaccharide Biosynthesis Protein SpsA, Chain A"/>
    <property type="match status" value="1"/>
</dbReference>
<dbReference type="SUPFAM" id="SSF53448">
    <property type="entry name" value="Nucleotide-diphospho-sugar transferases"/>
    <property type="match status" value="1"/>
</dbReference>
<dbReference type="InterPro" id="IPR029044">
    <property type="entry name" value="Nucleotide-diphossugar_trans"/>
</dbReference>
<protein>
    <submittedName>
        <fullName evidence="2">Probable dolichyl-phosphate mannose synthase</fullName>
        <ecNumber evidence="2">2.4.1.83</ecNumber>
    </submittedName>
</protein>
<feature type="domain" description="Glycosyltransferase 2-like" evidence="1">
    <location>
        <begin position="9"/>
        <end position="173"/>
    </location>
</feature>